<dbReference type="AlphaFoldDB" id="A0A484NCH1"/>
<protein>
    <submittedName>
        <fullName evidence="1">Uncharacterized protein</fullName>
    </submittedName>
</protein>
<accession>A0A484NCH1</accession>
<dbReference type="EMBL" id="OOIL02006630">
    <property type="protein sequence ID" value="VFQ98892.1"/>
    <property type="molecule type" value="Genomic_DNA"/>
</dbReference>
<sequence length="96" mass="10681">MFSKSSPTPIVQEQSIASKFTIWVQPVKLIPADFKAMILALMGMVSMSSKSRFMDTQPIIKTNKYSIGIPLPVILMDRPITQVSSLCSSFQKSQKV</sequence>
<evidence type="ECO:0000313" key="1">
    <source>
        <dbReference type="EMBL" id="VFQ98892.1"/>
    </source>
</evidence>
<reference evidence="1 2" key="1">
    <citation type="submission" date="2018-04" db="EMBL/GenBank/DDBJ databases">
        <authorList>
            <person name="Vogel A."/>
        </authorList>
    </citation>
    <scope>NUCLEOTIDE SEQUENCE [LARGE SCALE GENOMIC DNA]</scope>
</reference>
<organism evidence="1 2">
    <name type="scientific">Cuscuta campestris</name>
    <dbReference type="NCBI Taxonomy" id="132261"/>
    <lineage>
        <taxon>Eukaryota</taxon>
        <taxon>Viridiplantae</taxon>
        <taxon>Streptophyta</taxon>
        <taxon>Embryophyta</taxon>
        <taxon>Tracheophyta</taxon>
        <taxon>Spermatophyta</taxon>
        <taxon>Magnoliopsida</taxon>
        <taxon>eudicotyledons</taxon>
        <taxon>Gunneridae</taxon>
        <taxon>Pentapetalae</taxon>
        <taxon>asterids</taxon>
        <taxon>lamiids</taxon>
        <taxon>Solanales</taxon>
        <taxon>Convolvulaceae</taxon>
        <taxon>Cuscuteae</taxon>
        <taxon>Cuscuta</taxon>
        <taxon>Cuscuta subgen. Grammica</taxon>
        <taxon>Cuscuta sect. Cleistogrammica</taxon>
    </lineage>
</organism>
<keyword evidence="2" id="KW-1185">Reference proteome</keyword>
<name>A0A484NCH1_9ASTE</name>
<proteinExistence type="predicted"/>
<evidence type="ECO:0000313" key="2">
    <source>
        <dbReference type="Proteomes" id="UP000595140"/>
    </source>
</evidence>
<dbReference type="Proteomes" id="UP000595140">
    <property type="component" value="Unassembled WGS sequence"/>
</dbReference>
<gene>
    <name evidence="1" type="ORF">CCAM_LOCUS40668</name>
</gene>